<reference evidence="1" key="1">
    <citation type="submission" date="2019-08" db="EMBL/GenBank/DDBJ databases">
        <authorList>
            <person name="Kucharzyk K."/>
            <person name="Murdoch R.W."/>
            <person name="Higgins S."/>
            <person name="Loffler F."/>
        </authorList>
    </citation>
    <scope>NUCLEOTIDE SEQUENCE</scope>
</reference>
<proteinExistence type="predicted"/>
<organism evidence="1">
    <name type="scientific">bioreactor metagenome</name>
    <dbReference type="NCBI Taxonomy" id="1076179"/>
    <lineage>
        <taxon>unclassified sequences</taxon>
        <taxon>metagenomes</taxon>
        <taxon>ecological metagenomes</taxon>
    </lineage>
</organism>
<dbReference type="AlphaFoldDB" id="A0A645CES8"/>
<name>A0A645CES8_9ZZZZ</name>
<gene>
    <name evidence="1" type="ORF">SDC9_122413</name>
</gene>
<evidence type="ECO:0000313" key="1">
    <source>
        <dbReference type="EMBL" id="MPM75420.1"/>
    </source>
</evidence>
<protein>
    <submittedName>
        <fullName evidence="1">Uncharacterized protein</fullName>
    </submittedName>
</protein>
<dbReference type="EMBL" id="VSSQ01026615">
    <property type="protein sequence ID" value="MPM75420.1"/>
    <property type="molecule type" value="Genomic_DNA"/>
</dbReference>
<comment type="caution">
    <text evidence="1">The sequence shown here is derived from an EMBL/GenBank/DDBJ whole genome shotgun (WGS) entry which is preliminary data.</text>
</comment>
<accession>A0A645CES8</accession>
<sequence>MRVSALKGKGVFDRDAVSMSAFPLDGMPVGDEPYFYPNIDSLGNTSINAGWDINAKNYTDASIRLVQLRGDAVVSDFRAGTNYRSVLPPMWQGPVAVLSGCRIVAPNTPASVNVTLSGKAPWNLKYTVNGVQKELTSIRYNTVEITETARENLQLKLSEVTDADGTPGFTTGDATVLVLNDKNQRLLPSFDTFIQPEQKEDFSSRLGLEIKGDKLYERQAYISFDITKVPSGKRSFLSLYCTKNDKKLPMKLSLQYVDVPVNAALRFINKPTDEKCIEIARMEVPADEKIYLGTELTNEINYLKQLGAKTMNLRLVYVEGEKTNMVSFQQGHGQVGTNPVQLIFTDL</sequence>